<evidence type="ECO:0000256" key="3">
    <source>
        <dbReference type="ARBA" id="ARBA00022801"/>
    </source>
</evidence>
<feature type="non-terminal residue" evidence="9">
    <location>
        <position position="213"/>
    </location>
</feature>
<comment type="caution">
    <text evidence="9">The sequence shown here is derived from an EMBL/GenBank/DDBJ whole genome shotgun (WGS) entry which is preliminary data.</text>
</comment>
<dbReference type="InterPro" id="IPR011604">
    <property type="entry name" value="PDDEXK-like_dom_sf"/>
</dbReference>
<proteinExistence type="predicted"/>
<dbReference type="InterPro" id="IPR038726">
    <property type="entry name" value="PDDEXK_AddAB-type"/>
</dbReference>
<evidence type="ECO:0000259" key="8">
    <source>
        <dbReference type="Pfam" id="PF12705"/>
    </source>
</evidence>
<keyword evidence="2" id="KW-0227">DNA damage</keyword>
<keyword evidence="1" id="KW-0547">Nucleotide-binding</keyword>
<keyword evidence="5" id="KW-0067">ATP-binding</keyword>
<keyword evidence="4" id="KW-0347">Helicase</keyword>
<evidence type="ECO:0000256" key="5">
    <source>
        <dbReference type="ARBA" id="ARBA00022840"/>
    </source>
</evidence>
<evidence type="ECO:0000313" key="9">
    <source>
        <dbReference type="EMBL" id="MBU3818802.1"/>
    </source>
</evidence>
<dbReference type="Gene3D" id="3.90.320.10">
    <property type="match status" value="1"/>
</dbReference>
<keyword evidence="6" id="KW-0238">DNA-binding</keyword>
<dbReference type="Pfam" id="PF12705">
    <property type="entry name" value="PDDEXK_1"/>
    <property type="match status" value="1"/>
</dbReference>
<dbReference type="GO" id="GO:0005524">
    <property type="term" value="F:ATP binding"/>
    <property type="evidence" value="ECO:0007669"/>
    <property type="project" value="UniProtKB-KW"/>
</dbReference>
<dbReference type="Proteomes" id="UP000824178">
    <property type="component" value="Unassembled WGS sequence"/>
</dbReference>
<reference evidence="9" key="1">
    <citation type="journal article" date="2021" name="PeerJ">
        <title>Extensive microbial diversity within the chicken gut microbiome revealed by metagenomics and culture.</title>
        <authorList>
            <person name="Gilroy R."/>
            <person name="Ravi A."/>
            <person name="Getino M."/>
            <person name="Pursley I."/>
            <person name="Horton D.L."/>
            <person name="Alikhan N.F."/>
            <person name="Baker D."/>
            <person name="Gharbi K."/>
            <person name="Hall N."/>
            <person name="Watson M."/>
            <person name="Adriaenssens E.M."/>
            <person name="Foster-Nyarko E."/>
            <person name="Jarju S."/>
            <person name="Secka A."/>
            <person name="Antonio M."/>
            <person name="Oren A."/>
            <person name="Chaudhuri R.R."/>
            <person name="La Ragione R."/>
            <person name="Hildebrand F."/>
            <person name="Pallen M.J."/>
        </authorList>
    </citation>
    <scope>NUCLEOTIDE SEQUENCE</scope>
    <source>
        <strain evidence="9">742</strain>
    </source>
</reference>
<evidence type="ECO:0000256" key="1">
    <source>
        <dbReference type="ARBA" id="ARBA00022741"/>
    </source>
</evidence>
<gene>
    <name evidence="9" type="ORF">H9864_00220</name>
</gene>
<dbReference type="GO" id="GO:0003677">
    <property type="term" value="F:DNA binding"/>
    <property type="evidence" value="ECO:0007669"/>
    <property type="project" value="UniProtKB-KW"/>
</dbReference>
<dbReference type="EMBL" id="JAHLFH010000007">
    <property type="protein sequence ID" value="MBU3818802.1"/>
    <property type="molecule type" value="Genomic_DNA"/>
</dbReference>
<keyword evidence="7" id="KW-0234">DNA repair</keyword>
<name>A0A9E2KJ39_9FIRM</name>
<dbReference type="GO" id="GO:0006281">
    <property type="term" value="P:DNA repair"/>
    <property type="evidence" value="ECO:0007669"/>
    <property type="project" value="UniProtKB-KW"/>
</dbReference>
<keyword evidence="3" id="KW-0378">Hydrolase</keyword>
<evidence type="ECO:0000256" key="4">
    <source>
        <dbReference type="ARBA" id="ARBA00022806"/>
    </source>
</evidence>
<organism evidence="9 10">
    <name type="scientific">Candidatus Faecalibacterium intestinavium</name>
    <dbReference type="NCBI Taxonomy" id="2838580"/>
    <lineage>
        <taxon>Bacteria</taxon>
        <taxon>Bacillati</taxon>
        <taxon>Bacillota</taxon>
        <taxon>Clostridia</taxon>
        <taxon>Eubacteriales</taxon>
        <taxon>Oscillospiraceae</taxon>
        <taxon>Faecalibacterium</taxon>
    </lineage>
</organism>
<protein>
    <submittedName>
        <fullName evidence="9">PD-(D/E)XK nuclease family protein</fullName>
    </submittedName>
</protein>
<accession>A0A9E2KJ39</accession>
<dbReference type="GO" id="GO:0016787">
    <property type="term" value="F:hydrolase activity"/>
    <property type="evidence" value="ECO:0007669"/>
    <property type="project" value="UniProtKB-KW"/>
</dbReference>
<evidence type="ECO:0000256" key="6">
    <source>
        <dbReference type="ARBA" id="ARBA00023125"/>
    </source>
</evidence>
<dbReference type="GO" id="GO:0004386">
    <property type="term" value="F:helicase activity"/>
    <property type="evidence" value="ECO:0007669"/>
    <property type="project" value="UniProtKB-KW"/>
</dbReference>
<dbReference type="AlphaFoldDB" id="A0A9E2KJ39"/>
<feature type="domain" description="PD-(D/E)XK endonuclease-like" evidence="8">
    <location>
        <begin position="39"/>
        <end position="142"/>
    </location>
</feature>
<sequence length="213" mass="24677">MAQIRLAVRQLVEFLLEGGDIDSRFAGFDRANEGARIHRRLQKQAGEGYRAEVPLRFTRTVCGIEYALEGRADGIFEEEGRTVLDEIKTTARPSAEITEEMNPCHWAQGMVYAALYGRQQNLERLDVRLTYFQVDEETIVRFQRSFALAELEEFLDRLLLDYAPWARRQLDWAGRRQESLRALAFPYPAYRPGQRALAGEIYRACRQGREGRK</sequence>
<evidence type="ECO:0000256" key="7">
    <source>
        <dbReference type="ARBA" id="ARBA00023204"/>
    </source>
</evidence>
<evidence type="ECO:0000313" key="10">
    <source>
        <dbReference type="Proteomes" id="UP000824178"/>
    </source>
</evidence>
<evidence type="ECO:0000256" key="2">
    <source>
        <dbReference type="ARBA" id="ARBA00022763"/>
    </source>
</evidence>
<reference evidence="9" key="2">
    <citation type="submission" date="2021-04" db="EMBL/GenBank/DDBJ databases">
        <authorList>
            <person name="Gilroy R."/>
        </authorList>
    </citation>
    <scope>NUCLEOTIDE SEQUENCE</scope>
    <source>
        <strain evidence="9">742</strain>
    </source>
</reference>